<accession>A0A4U5JNH6</accession>
<dbReference type="OrthoDB" id="333441at2"/>
<proteinExistence type="predicted"/>
<sequence>MCHFITAVLSSEAYQASLDALARKHGRIFQPLSNPSIQRQLRQGQQYFRTTPGHCDCGTALGAGRRKGFDATYWAAEEQRLLKKGWSKTKIDRTMAQKRDKAASDDRGLEARASSGLAPWVGLIRETLDSGIATELGLLLHQYRGALDEDIPLQGAETIRTDDALADALRLMREDVLVTFVR</sequence>
<dbReference type="EMBL" id="SZUA01000003">
    <property type="protein sequence ID" value="TKR29347.1"/>
    <property type="molecule type" value="Genomic_DNA"/>
</dbReference>
<name>A0A4U5JNH6_9GAMM</name>
<reference evidence="1 2" key="1">
    <citation type="submission" date="2019-04" db="EMBL/GenBank/DDBJ databases">
        <title>Reference strain of H23.</title>
        <authorList>
            <person name="Luo X."/>
        </authorList>
    </citation>
    <scope>NUCLEOTIDE SEQUENCE [LARGE SCALE GENOMIC DNA]</scope>
    <source>
        <strain evidence="1 2">H23</strain>
    </source>
</reference>
<dbReference type="Proteomes" id="UP000308707">
    <property type="component" value="Unassembled WGS sequence"/>
</dbReference>
<keyword evidence="2" id="KW-1185">Reference proteome</keyword>
<evidence type="ECO:0000313" key="2">
    <source>
        <dbReference type="Proteomes" id="UP000308707"/>
    </source>
</evidence>
<protein>
    <submittedName>
        <fullName evidence="1">Uncharacterized protein</fullName>
    </submittedName>
</protein>
<gene>
    <name evidence="1" type="ORF">FCE95_14420</name>
</gene>
<dbReference type="RefSeq" id="WP_137267750.1">
    <property type="nucleotide sequence ID" value="NZ_SZUA01000003.1"/>
</dbReference>
<evidence type="ECO:0000313" key="1">
    <source>
        <dbReference type="EMBL" id="TKR29347.1"/>
    </source>
</evidence>
<dbReference type="AlphaFoldDB" id="A0A4U5JNH6"/>
<organism evidence="1 2">
    <name type="scientific">Luteimonas gilva</name>
    <dbReference type="NCBI Taxonomy" id="2572684"/>
    <lineage>
        <taxon>Bacteria</taxon>
        <taxon>Pseudomonadati</taxon>
        <taxon>Pseudomonadota</taxon>
        <taxon>Gammaproteobacteria</taxon>
        <taxon>Lysobacterales</taxon>
        <taxon>Lysobacteraceae</taxon>
        <taxon>Luteimonas</taxon>
    </lineage>
</organism>
<comment type="caution">
    <text evidence="1">The sequence shown here is derived from an EMBL/GenBank/DDBJ whole genome shotgun (WGS) entry which is preliminary data.</text>
</comment>